<dbReference type="InterPro" id="IPR029044">
    <property type="entry name" value="Nucleotide-diphossugar_trans"/>
</dbReference>
<dbReference type="Proteomes" id="UP000092600">
    <property type="component" value="Unassembled WGS sequence"/>
</dbReference>
<name>A0A199W0P2_ANACO</name>
<keyword evidence="8 13" id="KW-0333">Golgi apparatus</keyword>
<dbReference type="AlphaFoldDB" id="A0A199W0P2"/>
<gene>
    <name evidence="14" type="ORF">ACMD2_09342</name>
</gene>
<proteinExistence type="inferred from homology"/>
<evidence type="ECO:0000256" key="4">
    <source>
        <dbReference type="ARBA" id="ARBA00022679"/>
    </source>
</evidence>
<comment type="similarity">
    <text evidence="2 13">Belongs to the glycosyltransferase 43 family.</text>
</comment>
<evidence type="ECO:0000256" key="9">
    <source>
        <dbReference type="ARBA" id="ARBA00023136"/>
    </source>
</evidence>
<protein>
    <recommendedName>
        <fullName evidence="13">Glycosyltransferases</fullName>
        <ecNumber evidence="13">2.4.-.-</ecNumber>
    </recommendedName>
</protein>
<keyword evidence="10" id="KW-0325">Glycoprotein</keyword>
<dbReference type="STRING" id="4615.A0A199W0P2"/>
<evidence type="ECO:0000256" key="10">
    <source>
        <dbReference type="ARBA" id="ARBA00023180"/>
    </source>
</evidence>
<keyword evidence="3" id="KW-0328">Glycosyltransferase</keyword>
<reference evidence="14 15" key="1">
    <citation type="journal article" date="2016" name="DNA Res.">
        <title>The draft genome of MD-2 pineapple using hybrid error correction of long reads.</title>
        <authorList>
            <person name="Redwan R.M."/>
            <person name="Saidin A."/>
            <person name="Kumar S.V."/>
        </authorList>
    </citation>
    <scope>NUCLEOTIDE SEQUENCE [LARGE SCALE GENOMIC DNA]</scope>
    <source>
        <strain evidence="15">cv. MD2</strain>
        <tissue evidence="14">Leaf</tissue>
    </source>
</reference>
<dbReference type="GO" id="GO:0042285">
    <property type="term" value="F:xylosyltransferase activity"/>
    <property type="evidence" value="ECO:0007669"/>
    <property type="project" value="TreeGrafter"/>
</dbReference>
<dbReference type="EC" id="2.4.-.-" evidence="13"/>
<dbReference type="EMBL" id="LSRQ01000443">
    <property type="protein sequence ID" value="OAY82803.1"/>
    <property type="molecule type" value="Genomic_DNA"/>
</dbReference>
<evidence type="ECO:0000256" key="8">
    <source>
        <dbReference type="ARBA" id="ARBA00023034"/>
    </source>
</evidence>
<feature type="site" description="Interaction with galactose moiety of substrate glycoprotein" evidence="12">
    <location>
        <position position="254"/>
    </location>
</feature>
<dbReference type="PANTHER" id="PTHR10896:SF32">
    <property type="entry name" value="GLUCURONOSYLTRANSFERASE OS01G0157700-RELATED"/>
    <property type="match status" value="1"/>
</dbReference>
<feature type="site" description="Interaction with galactose moiety of substrate glycoprotein" evidence="12">
    <location>
        <position position="357"/>
    </location>
</feature>
<comment type="subcellular location">
    <subcellularLocation>
        <location evidence="1 13">Golgi apparatus membrane</location>
        <topology evidence="1 13">Single-pass type II membrane protein</topology>
    </subcellularLocation>
</comment>
<comment type="function">
    <text evidence="13">Involved in the synthesis of glucuronoxylan hemicellulose in secondary cell walls.</text>
</comment>
<evidence type="ECO:0000256" key="1">
    <source>
        <dbReference type="ARBA" id="ARBA00004323"/>
    </source>
</evidence>
<dbReference type="PANTHER" id="PTHR10896">
    <property type="entry name" value="GALACTOSYLGALACTOSYLXYLOSYLPROTEIN 3-BETA-GLUCURONOSYLTRANSFERASE BETA-1,3-GLUCURONYLTRANSFERASE"/>
    <property type="match status" value="1"/>
</dbReference>
<dbReference type="SUPFAM" id="SSF53448">
    <property type="entry name" value="Nucleotide-diphospho-sugar transferases"/>
    <property type="match status" value="1"/>
</dbReference>
<evidence type="ECO:0000256" key="5">
    <source>
        <dbReference type="ARBA" id="ARBA00022692"/>
    </source>
</evidence>
<keyword evidence="4 13" id="KW-0808">Transferase</keyword>
<accession>A0A199W0P2</accession>
<dbReference type="GO" id="GO:0009834">
    <property type="term" value="P:plant-type secondary cell wall biogenesis"/>
    <property type="evidence" value="ECO:0007669"/>
    <property type="project" value="TreeGrafter"/>
</dbReference>
<keyword evidence="7" id="KW-1133">Transmembrane helix</keyword>
<keyword evidence="9" id="KW-0472">Membrane</keyword>
<dbReference type="GO" id="GO:0010417">
    <property type="term" value="P:glucuronoxylan biosynthetic process"/>
    <property type="evidence" value="ECO:0007669"/>
    <property type="project" value="TreeGrafter"/>
</dbReference>
<evidence type="ECO:0000256" key="12">
    <source>
        <dbReference type="PIRSR" id="PIRSR605027-4"/>
    </source>
</evidence>
<organism evidence="14 15">
    <name type="scientific">Ananas comosus</name>
    <name type="common">Pineapple</name>
    <name type="synonym">Ananas ananas</name>
    <dbReference type="NCBI Taxonomy" id="4615"/>
    <lineage>
        <taxon>Eukaryota</taxon>
        <taxon>Viridiplantae</taxon>
        <taxon>Streptophyta</taxon>
        <taxon>Embryophyta</taxon>
        <taxon>Tracheophyta</taxon>
        <taxon>Spermatophyta</taxon>
        <taxon>Magnoliopsida</taxon>
        <taxon>Liliopsida</taxon>
        <taxon>Poales</taxon>
        <taxon>Bromeliaceae</taxon>
        <taxon>Bromelioideae</taxon>
        <taxon>Ananas</taxon>
    </lineage>
</organism>
<comment type="caution">
    <text evidence="14">The sequence shown here is derived from an EMBL/GenBank/DDBJ whole genome shotgun (WGS) entry which is preliminary data.</text>
</comment>
<evidence type="ECO:0000256" key="3">
    <source>
        <dbReference type="ARBA" id="ARBA00022676"/>
    </source>
</evidence>
<keyword evidence="11 13" id="KW-0961">Cell wall biogenesis/degradation</keyword>
<evidence type="ECO:0000256" key="6">
    <source>
        <dbReference type="ARBA" id="ARBA00022968"/>
    </source>
</evidence>
<dbReference type="Pfam" id="PF03360">
    <property type="entry name" value="Glyco_transf_43"/>
    <property type="match status" value="1"/>
</dbReference>
<dbReference type="GO" id="GO:0015018">
    <property type="term" value="F:galactosylgalactosylxylosylprotein 3-beta-glucuronosyltransferase activity"/>
    <property type="evidence" value="ECO:0007669"/>
    <property type="project" value="InterPro"/>
</dbReference>
<evidence type="ECO:0000256" key="11">
    <source>
        <dbReference type="ARBA" id="ARBA00023316"/>
    </source>
</evidence>
<dbReference type="Gene3D" id="3.90.550.10">
    <property type="entry name" value="Spore Coat Polysaccharide Biosynthesis Protein SpsA, Chain A"/>
    <property type="match status" value="1"/>
</dbReference>
<dbReference type="InterPro" id="IPR005027">
    <property type="entry name" value="Glyco_trans_43"/>
</dbReference>
<evidence type="ECO:0000313" key="15">
    <source>
        <dbReference type="Proteomes" id="UP000092600"/>
    </source>
</evidence>
<evidence type="ECO:0000256" key="2">
    <source>
        <dbReference type="ARBA" id="ARBA00007706"/>
    </source>
</evidence>
<dbReference type="GO" id="GO:0000139">
    <property type="term" value="C:Golgi membrane"/>
    <property type="evidence" value="ECO:0007669"/>
    <property type="project" value="UniProtKB-SubCell"/>
</dbReference>
<keyword evidence="5" id="KW-0812">Transmembrane</keyword>
<dbReference type="GO" id="GO:0071555">
    <property type="term" value="P:cell wall organization"/>
    <property type="evidence" value="ECO:0007669"/>
    <property type="project" value="UniProtKB-KW"/>
</dbReference>
<sequence>MNSPDRAKKKSPAPAIAVAASSNLWKKALLHFSLCFATGFFSGLAPFSSSSSSQSLLRYLAHNSTHNSPQFPQSPIQTPKFPQHDRTLTEEANAYVDADPPKPLSPPPPPRPLLIIVTAASAVRSAAALTRLGHTLRLVPPPLLWIVAGPRDGAAAAAAAVRRMGVMQRHVAVEAGEGGKGSAAERERAAAVAHVGRHRLDGVVHFADPANVYDLRFFDELRRIQYVPSVTLFLIFGTWPAAMVAGSRRRVVVEGPICRSSEVVGWFSKDVSSGTTNITKGSKPLKINISDFAFNSSILWDQERWGRPNSQPDVLQDSIMSVQKMITEDDVKLKGIPLGCSQIMLWNLNIPRNQIRNRSKG</sequence>
<keyword evidence="6 13" id="KW-0735">Signal-anchor</keyword>
<evidence type="ECO:0000313" key="14">
    <source>
        <dbReference type="EMBL" id="OAY82803.1"/>
    </source>
</evidence>
<evidence type="ECO:0000256" key="7">
    <source>
        <dbReference type="ARBA" id="ARBA00022989"/>
    </source>
</evidence>
<evidence type="ECO:0000256" key="13">
    <source>
        <dbReference type="RuleBase" id="RU363127"/>
    </source>
</evidence>